<evidence type="ECO:0000313" key="3">
    <source>
        <dbReference type="Proteomes" id="UP000004095"/>
    </source>
</evidence>
<dbReference type="GO" id="GO:0005829">
    <property type="term" value="C:cytosol"/>
    <property type="evidence" value="ECO:0007669"/>
    <property type="project" value="TreeGrafter"/>
</dbReference>
<dbReference type="SMART" id="SM00100">
    <property type="entry name" value="cNMP"/>
    <property type="match status" value="1"/>
</dbReference>
<dbReference type="Pfam" id="PF00027">
    <property type="entry name" value="cNMP_binding"/>
    <property type="match status" value="1"/>
</dbReference>
<accession>A1ZPL3</accession>
<dbReference type="CDD" id="cd00038">
    <property type="entry name" value="CAP_ED"/>
    <property type="match status" value="1"/>
</dbReference>
<organism evidence="2 3">
    <name type="scientific">Microscilla marina ATCC 23134</name>
    <dbReference type="NCBI Taxonomy" id="313606"/>
    <lineage>
        <taxon>Bacteria</taxon>
        <taxon>Pseudomonadati</taxon>
        <taxon>Bacteroidota</taxon>
        <taxon>Cytophagia</taxon>
        <taxon>Cytophagales</taxon>
        <taxon>Microscillaceae</taxon>
        <taxon>Microscilla</taxon>
    </lineage>
</organism>
<gene>
    <name evidence="2" type="ORF">M23134_03821</name>
</gene>
<dbReference type="RefSeq" id="WP_002699122.1">
    <property type="nucleotide sequence ID" value="NZ_AAWS01000021.1"/>
</dbReference>
<dbReference type="SUPFAM" id="SSF51206">
    <property type="entry name" value="cAMP-binding domain-like"/>
    <property type="match status" value="1"/>
</dbReference>
<proteinExistence type="predicted"/>
<dbReference type="OrthoDB" id="1523752at2"/>
<dbReference type="InterPro" id="IPR050397">
    <property type="entry name" value="Env_Response_Regulators"/>
</dbReference>
<keyword evidence="3" id="KW-1185">Reference proteome</keyword>
<evidence type="ECO:0000313" key="2">
    <source>
        <dbReference type="EMBL" id="EAY27752.1"/>
    </source>
</evidence>
<dbReference type="eggNOG" id="COG0664">
    <property type="taxonomic scope" value="Bacteria"/>
</dbReference>
<reference evidence="2 3" key="1">
    <citation type="submission" date="2007-01" db="EMBL/GenBank/DDBJ databases">
        <authorList>
            <person name="Haygood M."/>
            <person name="Podell S."/>
            <person name="Anderson C."/>
            <person name="Hopkinson B."/>
            <person name="Roe K."/>
            <person name="Barbeau K."/>
            <person name="Gaasterland T."/>
            <person name="Ferriera S."/>
            <person name="Johnson J."/>
            <person name="Kravitz S."/>
            <person name="Beeson K."/>
            <person name="Sutton G."/>
            <person name="Rogers Y.-H."/>
            <person name="Friedman R."/>
            <person name="Frazier M."/>
            <person name="Venter J.C."/>
        </authorList>
    </citation>
    <scope>NUCLEOTIDE SEQUENCE [LARGE SCALE GENOMIC DNA]</scope>
    <source>
        <strain evidence="2 3">ATCC 23134</strain>
    </source>
</reference>
<dbReference type="InterPro" id="IPR014710">
    <property type="entry name" value="RmlC-like_jellyroll"/>
</dbReference>
<dbReference type="Gene3D" id="2.60.120.10">
    <property type="entry name" value="Jelly Rolls"/>
    <property type="match status" value="1"/>
</dbReference>
<dbReference type="AlphaFoldDB" id="A1ZPL3"/>
<comment type="caution">
    <text evidence="2">The sequence shown here is derived from an EMBL/GenBank/DDBJ whole genome shotgun (WGS) entry which is preliminary data.</text>
</comment>
<dbReference type="InterPro" id="IPR018490">
    <property type="entry name" value="cNMP-bd_dom_sf"/>
</dbReference>
<dbReference type="GO" id="GO:0003700">
    <property type="term" value="F:DNA-binding transcription factor activity"/>
    <property type="evidence" value="ECO:0007669"/>
    <property type="project" value="TreeGrafter"/>
</dbReference>
<dbReference type="PROSITE" id="PS50042">
    <property type="entry name" value="CNMP_BINDING_3"/>
    <property type="match status" value="1"/>
</dbReference>
<feature type="domain" description="Cyclic nucleotide-binding" evidence="1">
    <location>
        <begin position="25"/>
        <end position="145"/>
    </location>
</feature>
<dbReference type="PANTHER" id="PTHR24567">
    <property type="entry name" value="CRP FAMILY TRANSCRIPTIONAL REGULATORY PROTEIN"/>
    <property type="match status" value="1"/>
</dbReference>
<name>A1ZPL3_MICM2</name>
<sequence length="177" mass="20415">MIKPFSKSYTKEQLELFEFLLKNKLFSELTLKELSEFLPHLYLRTYQQNEVIFFRNDPSQALYLIKTGMVALKIDVNDSFETFAHIHPTASVGNNALLNKTKRVYNAIVESESAQLYVIPQVNILSIFDSHIKIRAKLYASLAEIYNSNTTNLMKAYQATSGFFDLEQMYKNLEHGG</sequence>
<dbReference type="EMBL" id="AAWS01000021">
    <property type="protein sequence ID" value="EAY27752.1"/>
    <property type="molecule type" value="Genomic_DNA"/>
</dbReference>
<dbReference type="InterPro" id="IPR000595">
    <property type="entry name" value="cNMP-bd_dom"/>
</dbReference>
<evidence type="ECO:0000259" key="1">
    <source>
        <dbReference type="PROSITE" id="PS50042"/>
    </source>
</evidence>
<protein>
    <submittedName>
        <fullName evidence="2">Cyclic nucleotide-binding domain protein</fullName>
    </submittedName>
</protein>
<dbReference type="Proteomes" id="UP000004095">
    <property type="component" value="Unassembled WGS sequence"/>
</dbReference>
<dbReference type="PANTHER" id="PTHR24567:SF26">
    <property type="entry name" value="REGULATORY PROTEIN YEIL"/>
    <property type="match status" value="1"/>
</dbReference>